<feature type="region of interest" description="Disordered" evidence="1">
    <location>
        <begin position="576"/>
        <end position="606"/>
    </location>
</feature>
<evidence type="ECO:0000313" key="4">
    <source>
        <dbReference type="Proteomes" id="UP000319160"/>
    </source>
</evidence>
<dbReference type="EMBL" id="VFLP01000008">
    <property type="protein sequence ID" value="TRX96986.1"/>
    <property type="molecule type" value="Genomic_DNA"/>
</dbReference>
<evidence type="ECO:0000256" key="1">
    <source>
        <dbReference type="SAM" id="MobiDB-lite"/>
    </source>
</evidence>
<sequence length="683" mass="76259">MFLYSGDCDEGNVSRLNTGLHFLINVVSSLMVGTLLEYYNLDLRGNLLVEERTLLASSNFFMQILNAPSREEVDTAHAKGSWLLIGVPSVVHLLFNSAVFETDFRESDFHLAVATEEFASGGSYFPPGAGLIFPGIIPIEAVLGFAGTTVTRDRFTMDYDYDIGDETYPMGYGIPVSLSDYFSHERSSALRNISLIAANSSRWKKLDPFDCKEIYLDCGGLKKYRDVVLIINHEGWIRDEMWRIYDDDATFWNQYVPPREQNHLFFDAQCVMFASFNTSGKTTCVNTCSSAMGSHDLVINSTQNAVWYYSFESDPALVAVNSFYGRKHADWHPIDFTNLQIGASILSVEYCLAQPLESTCRVGLSPILLHLVTICVVGKTSAAILVTLLQSRQNQPPLVTLGDAIVSFIETPGVVNKVYCTFGQADIRKAMTTDSAFILSKARKWKAGYVLVFMQAYIKLTDSREWGKYSEGYFSLRVTDPQCHSTLDTIKYHLRLYSHWCNETVFHDPSLPNTSAVYVGYSTKALLALTIISIFLASLPILLSFKRLPRNIVVPGCNSLAISAACHVSRLSNSVKHRSMDDDNTNPSTSTPSSAPTTPNQVSESSYDRLIHNSIETTVEGVGHNKHEPTLFRKLAQSKLRWGVVEMPPEWYTKFGHHSSVVHLSFGVDEDNVSPPVEGKYYA</sequence>
<feature type="compositionally biased region" description="Low complexity" evidence="1">
    <location>
        <begin position="585"/>
        <end position="600"/>
    </location>
</feature>
<evidence type="ECO:0000313" key="3">
    <source>
        <dbReference type="EMBL" id="TRX96986.1"/>
    </source>
</evidence>
<dbReference type="PANTHER" id="PTHR35395">
    <property type="entry name" value="DUF6536 DOMAIN-CONTAINING PROTEIN"/>
    <property type="match status" value="1"/>
</dbReference>
<dbReference type="OrthoDB" id="5429634at2759"/>
<comment type="caution">
    <text evidence="3">The sequence shown here is derived from an EMBL/GenBank/DDBJ whole genome shotgun (WGS) entry which is preliminary data.</text>
</comment>
<feature type="domain" description="DUF6536" evidence="2">
    <location>
        <begin position="53"/>
        <end position="90"/>
    </location>
</feature>
<protein>
    <recommendedName>
        <fullName evidence="2">DUF6536 domain-containing protein</fullName>
    </recommendedName>
</protein>
<organism evidence="3 4">
    <name type="scientific">Xylaria flabelliformis</name>
    <dbReference type="NCBI Taxonomy" id="2512241"/>
    <lineage>
        <taxon>Eukaryota</taxon>
        <taxon>Fungi</taxon>
        <taxon>Dikarya</taxon>
        <taxon>Ascomycota</taxon>
        <taxon>Pezizomycotina</taxon>
        <taxon>Sordariomycetes</taxon>
        <taxon>Xylariomycetidae</taxon>
        <taxon>Xylariales</taxon>
        <taxon>Xylariaceae</taxon>
        <taxon>Xylaria</taxon>
    </lineage>
</organism>
<gene>
    <name evidence="3" type="ORF">FHL15_002292</name>
</gene>
<dbReference type="AlphaFoldDB" id="A0A553I9W0"/>
<evidence type="ECO:0000259" key="2">
    <source>
        <dbReference type="Pfam" id="PF20163"/>
    </source>
</evidence>
<keyword evidence="4" id="KW-1185">Reference proteome</keyword>
<dbReference type="Pfam" id="PF20163">
    <property type="entry name" value="DUF6536"/>
    <property type="match status" value="1"/>
</dbReference>
<name>A0A553I9W0_9PEZI</name>
<dbReference type="PANTHER" id="PTHR35395:SF1">
    <property type="entry name" value="DUF6536 DOMAIN-CONTAINING PROTEIN"/>
    <property type="match status" value="1"/>
</dbReference>
<proteinExistence type="predicted"/>
<dbReference type="Proteomes" id="UP000319160">
    <property type="component" value="Unassembled WGS sequence"/>
</dbReference>
<accession>A0A553I9W0</accession>
<dbReference type="InterPro" id="IPR046623">
    <property type="entry name" value="DUF6536"/>
</dbReference>
<dbReference type="STRING" id="2512241.A0A553I9W0"/>
<reference evidence="4" key="1">
    <citation type="submission" date="2019-06" db="EMBL/GenBank/DDBJ databases">
        <title>Draft genome sequence of the griseofulvin-producing fungus Xylaria cubensis strain G536.</title>
        <authorList>
            <person name="Mead M.E."/>
            <person name="Raja H.A."/>
            <person name="Steenwyk J.L."/>
            <person name="Knowles S.L."/>
            <person name="Oberlies N.H."/>
            <person name="Rokas A."/>
        </authorList>
    </citation>
    <scope>NUCLEOTIDE SEQUENCE [LARGE SCALE GENOMIC DNA]</scope>
    <source>
        <strain evidence="4">G536</strain>
    </source>
</reference>